<sequence length="140" mass="15933">MKPENFQPALTGKHRKAVETRAIRYPNRWAPSASERHQQFKDWRYVAMQVLNKRGGSFRIIAILEEVFDFDACECWETNEEFALAGGHCTTKTVSRELGVLKGFGLITAEPGWIEKSGKMTKGRRIRLSVPSDLSGIHVR</sequence>
<gene>
    <name evidence="1" type="ORF">GAO09_19505</name>
</gene>
<dbReference type="EMBL" id="WIXI01000047">
    <property type="protein sequence ID" value="MQY48224.1"/>
    <property type="molecule type" value="Genomic_DNA"/>
</dbReference>
<keyword evidence="2" id="KW-1185">Reference proteome</keyword>
<evidence type="ECO:0008006" key="3">
    <source>
        <dbReference type="Google" id="ProtNLM"/>
    </source>
</evidence>
<dbReference type="RefSeq" id="WP_153356227.1">
    <property type="nucleotide sequence ID" value="NZ_WIXI01000047.1"/>
</dbReference>
<comment type="caution">
    <text evidence="1">The sequence shown here is derived from an EMBL/GenBank/DDBJ whole genome shotgun (WGS) entry which is preliminary data.</text>
</comment>
<evidence type="ECO:0000313" key="2">
    <source>
        <dbReference type="Proteomes" id="UP000435138"/>
    </source>
</evidence>
<protein>
    <recommendedName>
        <fullName evidence="3">Helix-turn-helix domain-containing protein</fullName>
    </recommendedName>
</protein>
<proteinExistence type="predicted"/>
<evidence type="ECO:0000313" key="1">
    <source>
        <dbReference type="EMBL" id="MQY48224.1"/>
    </source>
</evidence>
<dbReference type="AlphaFoldDB" id="A0A6A8ABW5"/>
<reference evidence="1 2" key="1">
    <citation type="submission" date="2019-11" db="EMBL/GenBank/DDBJ databases">
        <title>Genome analysis of Rhizobacterium cereale a novel genus and species isolated from maize roots in North Spain.</title>
        <authorList>
            <person name="Menendez E."/>
            <person name="Flores-Felix J.D."/>
            <person name="Ramirez-Bahena M.-H."/>
            <person name="Igual J.M."/>
            <person name="Garcia-Fraile P."/>
            <person name="Peix A."/>
            <person name="Velazquez E."/>
        </authorList>
    </citation>
    <scope>NUCLEOTIDE SEQUENCE [LARGE SCALE GENOMIC DNA]</scope>
    <source>
        <strain evidence="1 2">RZME27</strain>
    </source>
</reference>
<name>A0A6A8ABW5_9HYPH</name>
<dbReference type="Proteomes" id="UP000435138">
    <property type="component" value="Unassembled WGS sequence"/>
</dbReference>
<organism evidence="1 2">
    <name type="scientific">Endobacterium cereale</name>
    <dbReference type="NCBI Taxonomy" id="2663029"/>
    <lineage>
        <taxon>Bacteria</taxon>
        <taxon>Pseudomonadati</taxon>
        <taxon>Pseudomonadota</taxon>
        <taxon>Alphaproteobacteria</taxon>
        <taxon>Hyphomicrobiales</taxon>
        <taxon>Rhizobiaceae</taxon>
        <taxon>Endobacterium</taxon>
    </lineage>
</organism>
<accession>A0A6A8ABW5</accession>